<feature type="compositionally biased region" description="Basic and acidic residues" evidence="1">
    <location>
        <begin position="139"/>
        <end position="148"/>
    </location>
</feature>
<proteinExistence type="predicted"/>
<feature type="region of interest" description="Disordered" evidence="1">
    <location>
        <begin position="586"/>
        <end position="610"/>
    </location>
</feature>
<dbReference type="Proteomes" id="UP001223634">
    <property type="component" value="Segment"/>
</dbReference>
<feature type="compositionally biased region" description="Basic residues" evidence="1">
    <location>
        <begin position="163"/>
        <end position="174"/>
    </location>
</feature>
<name>A0A6B7KKN2_9ABAC</name>
<feature type="region of interest" description="Disordered" evidence="1">
    <location>
        <begin position="139"/>
        <end position="174"/>
    </location>
</feature>
<keyword evidence="3" id="KW-1185">Reference proteome</keyword>
<reference evidence="2 3" key="1">
    <citation type="submission" date="2019-01" db="EMBL/GenBank/DDBJ databases">
        <title>The Spodoptera cosmioides nucleopolyhedrovirus (SpcoNPV) is a novel virus isolated from the polyphagous black armyworm, Spodoptera cosmioides (Walker) (Lepidoptera: Noctuidae).</title>
        <authorList>
            <person name="Santos E.R."/>
            <person name="Oliveira L.B."/>
            <person name="Silva L.A."/>
            <person name="Sosa-Gomez D.R."/>
            <person name="Ribeiro B.M."/>
            <person name="Ardisson-Araujo D.M.P."/>
        </authorList>
    </citation>
    <scope>NUCLEOTIDE SEQUENCE [LARGE SCALE GENOMIC DNA]</scope>
    <source>
        <strain evidence="2">VPN72</strain>
    </source>
</reference>
<feature type="region of interest" description="Disordered" evidence="1">
    <location>
        <begin position="335"/>
        <end position="365"/>
    </location>
</feature>
<organism evidence="2 3">
    <name type="scientific">Spodoptera cosmioides nucleopolyhedrovirus</name>
    <dbReference type="NCBI Taxonomy" id="2605774"/>
    <lineage>
        <taxon>Viruses</taxon>
        <taxon>Viruses incertae sedis</taxon>
        <taxon>Naldaviricetes</taxon>
        <taxon>Lefavirales</taxon>
        <taxon>Baculoviridae</taxon>
        <taxon>Alphabaculovirus</taxon>
        <taxon>Alphabaculovirus spocosmioidis</taxon>
    </lineage>
</organism>
<feature type="compositionally biased region" description="Acidic residues" evidence="1">
    <location>
        <begin position="230"/>
        <end position="239"/>
    </location>
</feature>
<sequence>MALSSLSSRLSIRYKPASSGGDSAWYISTSPKSYLSSSLLSTLLYNTLSLSINHTMVGNFRDINNEESAAAAAANNIIMDEEQPEQQSEQFEDMQLEQQYDDNSEAVNQRYEERCVNIDNMLNEEWQRELRRQREDEEREQREEREAAEQAEQQQQQRDRQQRQQRKLKTLHTRHNVTVKLQRIMSDYMNTMLIRNRRIIEDLQHETLQNYTPNDDTYSPVRCRSPNLFSEDDDDDNDNDANKGDTVINTISNAFKTYFDNDSDNDADNDDTDNDDDEPAAEPDAEPADELEPAAELATDAPVDADEPVDANELATEPEPAEPADEFVSNSAAEPIMSPISDSPMPPVSDFVVNDTLDTDSDDSDDLDEYFSKKQFYIRKFINFFQIHQDVILANYINRSSNLLINVGFYIKHYTCDLGLMRGMWEDMFEFSGLDVNVENIKLAHHYWNSIFDDLFTRNFNANDSLKQIYDSIIKQMMCKIAAYSLIYNSKSFKIIREIQKEVSCILNRITIDDQESCILNPIAESESEDEDALNLWLESSDSEPEPEPEPERPQTPPPSYDAAMAVADAATTSIKVIRRERRLALRRERANNSQTDDSQTGSQSYSPML</sequence>
<feature type="compositionally biased region" description="Acidic residues" evidence="1">
    <location>
        <begin position="261"/>
        <end position="293"/>
    </location>
</feature>
<accession>A0A6B7KKN2</accession>
<evidence type="ECO:0000256" key="1">
    <source>
        <dbReference type="SAM" id="MobiDB-lite"/>
    </source>
</evidence>
<feature type="region of interest" description="Disordered" evidence="1">
    <location>
        <begin position="258"/>
        <end position="293"/>
    </location>
</feature>
<evidence type="ECO:0000313" key="2">
    <source>
        <dbReference type="EMBL" id="QEI03415.1"/>
    </source>
</evidence>
<feature type="region of interest" description="Disordered" evidence="1">
    <location>
        <begin position="210"/>
        <end position="246"/>
    </location>
</feature>
<protein>
    <submittedName>
        <fullName evidence="2">Uncharacterized protein</fullName>
    </submittedName>
</protein>
<feature type="region of interest" description="Disordered" evidence="1">
    <location>
        <begin position="540"/>
        <end position="562"/>
    </location>
</feature>
<dbReference type="EMBL" id="MK419955">
    <property type="protein sequence ID" value="QEI03415.1"/>
    <property type="molecule type" value="Genomic_DNA"/>
</dbReference>
<evidence type="ECO:0000313" key="3">
    <source>
        <dbReference type="Proteomes" id="UP001223634"/>
    </source>
</evidence>
<feature type="compositionally biased region" description="Low complexity" evidence="1">
    <location>
        <begin position="594"/>
        <end position="610"/>
    </location>
</feature>